<dbReference type="SUPFAM" id="SSF52833">
    <property type="entry name" value="Thioredoxin-like"/>
    <property type="match status" value="1"/>
</dbReference>
<gene>
    <name evidence="1" type="ORF">FY004_13460</name>
</gene>
<keyword evidence="2" id="KW-1185">Reference proteome</keyword>
<accession>A0A5D4JKD0</accession>
<dbReference type="Proteomes" id="UP000323242">
    <property type="component" value="Unassembled WGS sequence"/>
</dbReference>
<protein>
    <submittedName>
        <fullName evidence="1">DUF899 domain-containing protein</fullName>
    </submittedName>
</protein>
<organism evidence="1 2">
    <name type="scientific">Streptomyces parvus</name>
    <dbReference type="NCBI Taxonomy" id="66428"/>
    <lineage>
        <taxon>Bacteria</taxon>
        <taxon>Bacillati</taxon>
        <taxon>Actinomycetota</taxon>
        <taxon>Actinomycetes</taxon>
        <taxon>Kitasatosporales</taxon>
        <taxon>Streptomycetaceae</taxon>
        <taxon>Streptomyces</taxon>
    </lineage>
</organism>
<dbReference type="Pfam" id="PF05988">
    <property type="entry name" value="DUF899"/>
    <property type="match status" value="1"/>
</dbReference>
<dbReference type="EMBL" id="VSZQ01000060">
    <property type="protein sequence ID" value="TYR64073.1"/>
    <property type="molecule type" value="Genomic_DNA"/>
</dbReference>
<sequence>MNGPEIVSREEWLAARKELLAREKQFDRERDALSEQRRALPMVEITEPYTFEGPNGAASLIDLFDGRPQLIVYHFMLAPEWDAGCTGCSLLADNIGHLAHLHAAGTSFAAVSRAPLANITKFRERMEWNFPWFSSHGTSFNYDFHVTMDESVTPVLFNFRTKEELRDAGIGSWALTGEQHGLSVFLRRDDRVFHTYSTYSRGTDLLNGTFNYLDLTPLGRQEEDGIMNWVRHHDDYGDRITEDGCRHHDS</sequence>
<evidence type="ECO:0000313" key="1">
    <source>
        <dbReference type="EMBL" id="TYR64073.1"/>
    </source>
</evidence>
<dbReference type="RefSeq" id="WP_148902636.1">
    <property type="nucleotide sequence ID" value="NZ_VSZQ01000060.1"/>
</dbReference>
<dbReference type="InterPro" id="IPR010296">
    <property type="entry name" value="DUF899_thioredox"/>
</dbReference>
<dbReference type="AlphaFoldDB" id="A0A5D4JKD0"/>
<evidence type="ECO:0000313" key="2">
    <source>
        <dbReference type="Proteomes" id="UP000323242"/>
    </source>
</evidence>
<proteinExistence type="predicted"/>
<dbReference type="InterPro" id="IPR036249">
    <property type="entry name" value="Thioredoxin-like_sf"/>
</dbReference>
<name>A0A5D4JKD0_9ACTN</name>
<comment type="caution">
    <text evidence="1">The sequence shown here is derived from an EMBL/GenBank/DDBJ whole genome shotgun (WGS) entry which is preliminary data.</text>
</comment>
<reference evidence="1 2" key="1">
    <citation type="submission" date="2019-08" db="EMBL/GenBank/DDBJ databases">
        <title>Draft genome for granaticin producer strain Streptomyces parvus C05.</title>
        <authorList>
            <person name="Gonzalez-Pimentel J.L."/>
        </authorList>
    </citation>
    <scope>NUCLEOTIDE SEQUENCE [LARGE SCALE GENOMIC DNA]</scope>
    <source>
        <strain evidence="1 2">C05</strain>
    </source>
</reference>